<comment type="caution">
    <text evidence="7">The sequence shown here is derived from an EMBL/GenBank/DDBJ whole genome shotgun (WGS) entry which is preliminary data.</text>
</comment>
<dbReference type="InterPro" id="IPR005025">
    <property type="entry name" value="FMN_Rdtase-like_dom"/>
</dbReference>
<protein>
    <submittedName>
        <fullName evidence="7">Iron-sulfur flavoprotein</fullName>
    </submittedName>
</protein>
<sequence>MKIVGFSGSPRKDGSTNTLIKRILKKVDDDTYESSIYYLNELNINPCQACGYCAENEGCDLDDSMKDLIKELEDSDVVIIGSPIYYGEVSAQTKLFTDRFYSIFNSKTKNLKNKKLILIYTQANPDPKTYTNYIKHQKKFLYEFLEFDVVNTLIAANLHFKEDLLENKDLLGEADNIALRL</sequence>
<evidence type="ECO:0000256" key="2">
    <source>
        <dbReference type="ARBA" id="ARBA00001966"/>
    </source>
</evidence>
<keyword evidence="4" id="KW-0288">FMN</keyword>
<comment type="similarity">
    <text evidence="5">Belongs to the SsuE family. Isf subfamily.</text>
</comment>
<feature type="domain" description="NADPH-dependent FMN reductase-like" evidence="6">
    <location>
        <begin position="1"/>
        <end position="142"/>
    </location>
</feature>
<dbReference type="GO" id="GO:0016491">
    <property type="term" value="F:oxidoreductase activity"/>
    <property type="evidence" value="ECO:0007669"/>
    <property type="project" value="InterPro"/>
</dbReference>
<dbReference type="InterPro" id="IPR051796">
    <property type="entry name" value="ISF_SsuE-like"/>
</dbReference>
<evidence type="ECO:0000313" key="7">
    <source>
        <dbReference type="EMBL" id="KZX15341.1"/>
    </source>
</evidence>
<comment type="cofactor">
    <cofactor evidence="2">
        <name>[4Fe-4S] cluster</name>
        <dbReference type="ChEBI" id="CHEBI:49883"/>
    </cofactor>
</comment>
<dbReference type="RefSeq" id="WP_067260113.1">
    <property type="nucleotide sequence ID" value="NZ_LWMW01000120.1"/>
</dbReference>
<dbReference type="PATRIC" id="fig|47311.3.peg.1691"/>
<evidence type="ECO:0000256" key="3">
    <source>
        <dbReference type="ARBA" id="ARBA00022630"/>
    </source>
</evidence>
<evidence type="ECO:0000256" key="1">
    <source>
        <dbReference type="ARBA" id="ARBA00001917"/>
    </source>
</evidence>
<reference evidence="7 8" key="1">
    <citation type="submission" date="2016-04" db="EMBL/GenBank/DDBJ databases">
        <title>Genome sequence of Methanobrevibacter cuticularis DSM 11139.</title>
        <authorList>
            <person name="Poehlein A."/>
            <person name="Seedorf H."/>
            <person name="Daniel R."/>
        </authorList>
    </citation>
    <scope>NUCLEOTIDE SEQUENCE [LARGE SCALE GENOMIC DNA]</scope>
    <source>
        <strain evidence="7 8">DSM 11139</strain>
    </source>
</reference>
<keyword evidence="3" id="KW-0285">Flavoprotein</keyword>
<evidence type="ECO:0000256" key="4">
    <source>
        <dbReference type="ARBA" id="ARBA00022643"/>
    </source>
</evidence>
<keyword evidence="8" id="KW-1185">Reference proteome</keyword>
<dbReference type="OrthoDB" id="9059at2157"/>
<dbReference type="SUPFAM" id="SSF52218">
    <property type="entry name" value="Flavoproteins"/>
    <property type="match status" value="1"/>
</dbReference>
<dbReference type="EMBL" id="LWMW01000120">
    <property type="protein sequence ID" value="KZX15341.1"/>
    <property type="molecule type" value="Genomic_DNA"/>
</dbReference>
<evidence type="ECO:0000256" key="5">
    <source>
        <dbReference type="ARBA" id="ARBA00038292"/>
    </source>
</evidence>
<dbReference type="Proteomes" id="UP000077275">
    <property type="component" value="Unassembled WGS sequence"/>
</dbReference>
<dbReference type="Gene3D" id="3.40.50.360">
    <property type="match status" value="1"/>
</dbReference>
<name>A0A166D9C7_9EURY</name>
<dbReference type="Pfam" id="PF03358">
    <property type="entry name" value="FMN_red"/>
    <property type="match status" value="1"/>
</dbReference>
<dbReference type="PANTHER" id="PTHR43278:SF2">
    <property type="entry name" value="IRON-SULFUR FLAVOPROTEIN"/>
    <property type="match status" value="1"/>
</dbReference>
<gene>
    <name evidence="7" type="ORF">MBCUT_15550</name>
</gene>
<accession>A0A166D9C7</accession>
<dbReference type="STRING" id="47311.MBCUT_15550"/>
<dbReference type="PANTHER" id="PTHR43278">
    <property type="entry name" value="NAD(P)H-DEPENDENT FMN-CONTAINING OXIDOREDUCTASE YWQN-RELATED"/>
    <property type="match status" value="1"/>
</dbReference>
<dbReference type="InterPro" id="IPR029039">
    <property type="entry name" value="Flavoprotein-like_sf"/>
</dbReference>
<proteinExistence type="inferred from homology"/>
<comment type="cofactor">
    <cofactor evidence="1">
        <name>FMN</name>
        <dbReference type="ChEBI" id="CHEBI:58210"/>
    </cofactor>
</comment>
<organism evidence="7 8">
    <name type="scientific">Methanobrevibacter cuticularis</name>
    <dbReference type="NCBI Taxonomy" id="47311"/>
    <lineage>
        <taxon>Archaea</taxon>
        <taxon>Methanobacteriati</taxon>
        <taxon>Methanobacteriota</taxon>
        <taxon>Methanomada group</taxon>
        <taxon>Methanobacteria</taxon>
        <taxon>Methanobacteriales</taxon>
        <taxon>Methanobacteriaceae</taxon>
        <taxon>Methanobrevibacter</taxon>
    </lineage>
</organism>
<dbReference type="AlphaFoldDB" id="A0A166D9C7"/>
<evidence type="ECO:0000259" key="6">
    <source>
        <dbReference type="Pfam" id="PF03358"/>
    </source>
</evidence>
<evidence type="ECO:0000313" key="8">
    <source>
        <dbReference type="Proteomes" id="UP000077275"/>
    </source>
</evidence>